<proteinExistence type="predicted"/>
<evidence type="ECO:0000313" key="1">
    <source>
        <dbReference type="EMBL" id="UTC29748.1"/>
    </source>
</evidence>
<protein>
    <submittedName>
        <fullName evidence="1">Uncharacterized protein</fullName>
    </submittedName>
</protein>
<keyword evidence="2" id="KW-1185">Reference proteome</keyword>
<evidence type="ECO:0000313" key="2">
    <source>
        <dbReference type="Proteomes" id="UP001057427"/>
    </source>
</evidence>
<organism evidence="1 2">
    <name type="scientific">Brevundimonas phage vB_BgoS-Bajun</name>
    <dbReference type="NCBI Taxonomy" id="2948594"/>
    <lineage>
        <taxon>Viruses</taxon>
        <taxon>Duplodnaviria</taxon>
        <taxon>Heunggongvirae</taxon>
        <taxon>Uroviricota</taxon>
        <taxon>Caudoviricetes</taxon>
        <taxon>Dolichocephalovirinae</taxon>
    </lineage>
</organism>
<reference evidence="1" key="1">
    <citation type="submission" date="2022-05" db="EMBL/GenBank/DDBJ databases">
        <authorList>
            <person name="Friedrich I."/>
            <person name="Poehlein A."/>
            <person name="Schneider D."/>
            <person name="Hertel R."/>
            <person name="Daniel R."/>
        </authorList>
    </citation>
    <scope>NUCLEOTIDE SEQUENCE</scope>
</reference>
<dbReference type="EMBL" id="ON529858">
    <property type="protein sequence ID" value="UTC29748.1"/>
    <property type="molecule type" value="Genomic_DNA"/>
</dbReference>
<accession>A0A9E7SRL1</accession>
<dbReference type="Proteomes" id="UP001057427">
    <property type="component" value="Segment"/>
</dbReference>
<gene>
    <name evidence="1" type="ORF">BAJUN_01180</name>
</gene>
<sequence>MTERFEQVATEFAHGQVVNADYGSQVRVLLRSPDAVLFTGVGLNLWSPRKDYSGALKSLTFARVTKAVLANEKIVAAIDAAFGDGAAAWAMKAWTSKGVGTILIDGGGAALPLPRPVQSKLIQARHAAVTPDWRADLTGQIKTCLQCGENLSPVVSWHRFGYDENPIRPKTLADCQRLTNHQVVSIHGYDTRYPDREHEIEAFTTWDGETLHDPYFCHGGRCAAAYGRRFAQAVVAGAVPALPADGSAVPEHDIAGVRSDVDHYEKKPRFIDGFKV</sequence>
<name>A0A9E7SRL1_9CAUD</name>